<dbReference type="Proteomes" id="UP000807306">
    <property type="component" value="Unassembled WGS sequence"/>
</dbReference>
<evidence type="ECO:0000256" key="2">
    <source>
        <dbReference type="ARBA" id="ARBA00035112"/>
    </source>
</evidence>
<keyword evidence="4" id="KW-1185">Reference proteome</keyword>
<comment type="pathway">
    <text evidence="1">Mycotoxin biosynthesis.</text>
</comment>
<sequence length="164" mass="18940">APVQHLVKPQNVFFSSGYDNPSIYQGPPTPERERAWKDLYRFAKSRIPESSAERLVHKTVPIPGDKDHYIVVLDVFHQLHCLHSLRRQILYPNATASDTDPMGDVEHTIHCIEALRQALMCSVDITPMPWKWDAEGTKAELTMDVQHTCRNFDAVREWAKEHRL</sequence>
<evidence type="ECO:0000313" key="3">
    <source>
        <dbReference type="EMBL" id="KAF9525197.1"/>
    </source>
</evidence>
<comment type="similarity">
    <text evidence="2">Belongs to the ustYa family.</text>
</comment>
<gene>
    <name evidence="3" type="ORF">CPB83DRAFT_732891</name>
</gene>
<feature type="non-terminal residue" evidence="3">
    <location>
        <position position="164"/>
    </location>
</feature>
<dbReference type="OrthoDB" id="3687641at2759"/>
<dbReference type="EMBL" id="MU157887">
    <property type="protein sequence ID" value="KAF9525197.1"/>
    <property type="molecule type" value="Genomic_DNA"/>
</dbReference>
<comment type="caution">
    <text evidence="3">The sequence shown here is derived from an EMBL/GenBank/DDBJ whole genome shotgun (WGS) entry which is preliminary data.</text>
</comment>
<dbReference type="PANTHER" id="PTHR33365:SF4">
    <property type="entry name" value="CYCLOCHLOROTINE BIOSYNTHESIS PROTEIN O"/>
    <property type="match status" value="1"/>
</dbReference>
<name>A0A9P6JLD2_9AGAR</name>
<dbReference type="PANTHER" id="PTHR33365">
    <property type="entry name" value="YALI0B05434P"/>
    <property type="match status" value="1"/>
</dbReference>
<dbReference type="InterPro" id="IPR021765">
    <property type="entry name" value="UstYa-like"/>
</dbReference>
<reference evidence="3" key="1">
    <citation type="submission" date="2020-11" db="EMBL/GenBank/DDBJ databases">
        <authorList>
            <consortium name="DOE Joint Genome Institute"/>
            <person name="Ahrendt S."/>
            <person name="Riley R."/>
            <person name="Andreopoulos W."/>
            <person name="Labutti K."/>
            <person name="Pangilinan J."/>
            <person name="Ruiz-Duenas F.J."/>
            <person name="Barrasa J.M."/>
            <person name="Sanchez-Garcia M."/>
            <person name="Camarero S."/>
            <person name="Miyauchi S."/>
            <person name="Serrano A."/>
            <person name="Linde D."/>
            <person name="Babiker R."/>
            <person name="Drula E."/>
            <person name="Ayuso-Fernandez I."/>
            <person name="Pacheco R."/>
            <person name="Padilla G."/>
            <person name="Ferreira P."/>
            <person name="Barriuso J."/>
            <person name="Kellner H."/>
            <person name="Castanera R."/>
            <person name="Alfaro M."/>
            <person name="Ramirez L."/>
            <person name="Pisabarro A.G."/>
            <person name="Kuo A."/>
            <person name="Tritt A."/>
            <person name="Lipzen A."/>
            <person name="He G."/>
            <person name="Yan M."/>
            <person name="Ng V."/>
            <person name="Cullen D."/>
            <person name="Martin F."/>
            <person name="Rosso M.-N."/>
            <person name="Henrissat B."/>
            <person name="Hibbett D."/>
            <person name="Martinez A.T."/>
            <person name="Grigoriev I.V."/>
        </authorList>
    </citation>
    <scope>NUCLEOTIDE SEQUENCE</scope>
    <source>
        <strain evidence="3">CBS 506.95</strain>
    </source>
</reference>
<feature type="non-terminal residue" evidence="3">
    <location>
        <position position="1"/>
    </location>
</feature>
<evidence type="ECO:0000313" key="4">
    <source>
        <dbReference type="Proteomes" id="UP000807306"/>
    </source>
</evidence>
<evidence type="ECO:0008006" key="5">
    <source>
        <dbReference type="Google" id="ProtNLM"/>
    </source>
</evidence>
<dbReference type="AlphaFoldDB" id="A0A9P6JLD2"/>
<organism evidence="3 4">
    <name type="scientific">Crepidotus variabilis</name>
    <dbReference type="NCBI Taxonomy" id="179855"/>
    <lineage>
        <taxon>Eukaryota</taxon>
        <taxon>Fungi</taxon>
        <taxon>Dikarya</taxon>
        <taxon>Basidiomycota</taxon>
        <taxon>Agaricomycotina</taxon>
        <taxon>Agaricomycetes</taxon>
        <taxon>Agaricomycetidae</taxon>
        <taxon>Agaricales</taxon>
        <taxon>Agaricineae</taxon>
        <taxon>Crepidotaceae</taxon>
        <taxon>Crepidotus</taxon>
    </lineage>
</organism>
<dbReference type="GO" id="GO:0043386">
    <property type="term" value="P:mycotoxin biosynthetic process"/>
    <property type="evidence" value="ECO:0007669"/>
    <property type="project" value="InterPro"/>
</dbReference>
<protein>
    <recommendedName>
        <fullName evidence="5">Cyclochlorotine biosynthesis protein O</fullName>
    </recommendedName>
</protein>
<dbReference type="Pfam" id="PF11807">
    <property type="entry name" value="UstYa"/>
    <property type="match status" value="1"/>
</dbReference>
<evidence type="ECO:0000256" key="1">
    <source>
        <dbReference type="ARBA" id="ARBA00004685"/>
    </source>
</evidence>
<accession>A0A9P6JLD2</accession>
<proteinExistence type="inferred from homology"/>